<proteinExistence type="predicted"/>
<dbReference type="EMBL" id="JAPCXB010000079">
    <property type="protein sequence ID" value="KAJ1609650.1"/>
    <property type="molecule type" value="Genomic_DNA"/>
</dbReference>
<protein>
    <submittedName>
        <fullName evidence="2">Uncharacterized protein</fullName>
    </submittedName>
</protein>
<feature type="region of interest" description="Disordered" evidence="1">
    <location>
        <begin position="63"/>
        <end position="95"/>
    </location>
</feature>
<accession>A0ABQ8P648</accession>
<gene>
    <name evidence="2" type="ORF">OJ252_2137</name>
</gene>
<feature type="compositionally biased region" description="Basic and acidic residues" evidence="1">
    <location>
        <begin position="63"/>
        <end position="72"/>
    </location>
</feature>
<dbReference type="Proteomes" id="UP001071777">
    <property type="component" value="Unassembled WGS sequence"/>
</dbReference>
<sequence>MTDRKERPLTRGQRKRRQVLERVQRKQDLASFLLREKQLQNVAGSSISRKRCYSMSKLRHEIMKSLESDGDKQGGQQQSVRNKSSRKKVQSMRESSMDFFKDVLQHPDFNNLDDIKSRLIDRFESGGQGQDKIMSIVKRPKKQKPRASKSVKVAKSIQKR</sequence>
<evidence type="ECO:0000313" key="3">
    <source>
        <dbReference type="Proteomes" id="UP001071777"/>
    </source>
</evidence>
<reference evidence="2" key="1">
    <citation type="submission" date="2022-10" db="EMBL/GenBank/DDBJ databases">
        <title>Adaptive evolution leads to modifications in subtelomeric GC content in a zoonotic Cryptosporidium species.</title>
        <authorList>
            <person name="Li J."/>
            <person name="Feng Y."/>
            <person name="Xiao L."/>
        </authorList>
    </citation>
    <scope>NUCLEOTIDE SEQUENCE</scope>
    <source>
        <strain evidence="2">25894</strain>
    </source>
</reference>
<name>A0ABQ8P648_9CRYT</name>
<feature type="compositionally biased region" description="Basic residues" evidence="1">
    <location>
        <begin position="138"/>
        <end position="149"/>
    </location>
</feature>
<evidence type="ECO:0000256" key="1">
    <source>
        <dbReference type="SAM" id="MobiDB-lite"/>
    </source>
</evidence>
<comment type="caution">
    <text evidence="2">The sequence shown here is derived from an EMBL/GenBank/DDBJ whole genome shotgun (WGS) entry which is preliminary data.</text>
</comment>
<evidence type="ECO:0000313" key="2">
    <source>
        <dbReference type="EMBL" id="KAJ1609650.1"/>
    </source>
</evidence>
<keyword evidence="3" id="KW-1185">Reference proteome</keyword>
<organism evidence="2 3">
    <name type="scientific">Cryptosporidium canis</name>
    <dbReference type="NCBI Taxonomy" id="195482"/>
    <lineage>
        <taxon>Eukaryota</taxon>
        <taxon>Sar</taxon>
        <taxon>Alveolata</taxon>
        <taxon>Apicomplexa</taxon>
        <taxon>Conoidasida</taxon>
        <taxon>Coccidia</taxon>
        <taxon>Eucoccidiorida</taxon>
        <taxon>Eimeriorina</taxon>
        <taxon>Cryptosporidiidae</taxon>
        <taxon>Cryptosporidium</taxon>
    </lineage>
</organism>
<feature type="region of interest" description="Disordered" evidence="1">
    <location>
        <begin position="123"/>
        <end position="160"/>
    </location>
</feature>
<feature type="region of interest" description="Disordered" evidence="1">
    <location>
        <begin position="1"/>
        <end position="22"/>
    </location>
</feature>